<keyword evidence="3" id="KW-1185">Reference proteome</keyword>
<dbReference type="Proteomes" id="UP000198822">
    <property type="component" value="Chromosome I"/>
</dbReference>
<dbReference type="EMBL" id="LT629695">
    <property type="protein sequence ID" value="SDH76167.1"/>
    <property type="molecule type" value="Genomic_DNA"/>
</dbReference>
<evidence type="ECO:0000313" key="2">
    <source>
        <dbReference type="EMBL" id="SDH76167.1"/>
    </source>
</evidence>
<sequence length="203" mass="22886">MDHPVLDLFDEVVAPVAPPSHLDRILCRSSDRIAWLRARAQGVTATDVAKMTTERSIAAVVLEKRGRGPWFSGNAATQHGRDREPHIARWVSDHFSIAPSNALFHAVADRRHLATPDGVADDGLVLAEIKTTVKDLARIPKPYLRQIWWQQHVLGAERTLFVWEQHDEFVPVGPPRYQWVERDDAEIARLVATADRLFELLAA</sequence>
<feature type="domain" description="YqaJ viral recombinase" evidence="1">
    <location>
        <begin position="35"/>
        <end position="156"/>
    </location>
</feature>
<accession>A0A1G8F239</accession>
<dbReference type="InterPro" id="IPR019080">
    <property type="entry name" value="YqaJ_viral_recombinase"/>
</dbReference>
<reference evidence="3" key="1">
    <citation type="submission" date="2016-10" db="EMBL/GenBank/DDBJ databases">
        <authorList>
            <person name="Varghese N."/>
            <person name="Submissions S."/>
        </authorList>
    </citation>
    <scope>NUCLEOTIDE SEQUENCE [LARGE SCALE GENOMIC DNA]</scope>
    <source>
        <strain evidence="3">DSM 22002</strain>
    </source>
</reference>
<dbReference type="OrthoDB" id="4920438at2"/>
<dbReference type="InterPro" id="IPR011335">
    <property type="entry name" value="Restrct_endonuc-II-like"/>
</dbReference>
<gene>
    <name evidence="2" type="ORF">SAMN04489720_2295</name>
</gene>
<dbReference type="SUPFAM" id="SSF52980">
    <property type="entry name" value="Restriction endonuclease-like"/>
    <property type="match status" value="1"/>
</dbReference>
<dbReference type="STRING" id="399736.SAMN04489720_2295"/>
<dbReference type="Pfam" id="PF09588">
    <property type="entry name" value="YqaJ"/>
    <property type="match status" value="1"/>
</dbReference>
<name>A0A1G8F239_9MICO</name>
<evidence type="ECO:0000313" key="3">
    <source>
        <dbReference type="Proteomes" id="UP000198822"/>
    </source>
</evidence>
<proteinExistence type="predicted"/>
<organism evidence="2 3">
    <name type="scientific">Agrococcus jejuensis</name>
    <dbReference type="NCBI Taxonomy" id="399736"/>
    <lineage>
        <taxon>Bacteria</taxon>
        <taxon>Bacillati</taxon>
        <taxon>Actinomycetota</taxon>
        <taxon>Actinomycetes</taxon>
        <taxon>Micrococcales</taxon>
        <taxon>Microbacteriaceae</taxon>
        <taxon>Agrococcus</taxon>
    </lineage>
</organism>
<dbReference type="AlphaFoldDB" id="A0A1G8F239"/>
<evidence type="ECO:0000259" key="1">
    <source>
        <dbReference type="Pfam" id="PF09588"/>
    </source>
</evidence>
<dbReference type="RefSeq" id="WP_092505133.1">
    <property type="nucleotide sequence ID" value="NZ_LT629695.1"/>
</dbReference>
<dbReference type="InterPro" id="IPR011604">
    <property type="entry name" value="PDDEXK-like_dom_sf"/>
</dbReference>
<dbReference type="Gene3D" id="3.90.320.10">
    <property type="match status" value="1"/>
</dbReference>
<protein>
    <submittedName>
        <fullName evidence="2">YqaJ-like recombinase domain-containing protein</fullName>
    </submittedName>
</protein>